<feature type="compositionally biased region" description="Acidic residues" evidence="6">
    <location>
        <begin position="426"/>
        <end position="445"/>
    </location>
</feature>
<dbReference type="InterPro" id="IPR009071">
    <property type="entry name" value="HMG_box_dom"/>
</dbReference>
<keyword evidence="3 4" id="KW-0539">Nucleus</keyword>
<dbReference type="CDD" id="cd22001">
    <property type="entry name" value="HMG-box_UBF1_rpt4"/>
    <property type="match status" value="1"/>
</dbReference>
<evidence type="ECO:0000259" key="7">
    <source>
        <dbReference type="PROSITE" id="PS50118"/>
    </source>
</evidence>
<feature type="domain" description="HMG box" evidence="7">
    <location>
        <begin position="104"/>
        <end position="172"/>
    </location>
</feature>
<dbReference type="PANTHER" id="PTHR46318">
    <property type="entry name" value="UPSTREAM BINDING TRANSCRIPTION FACTOR"/>
    <property type="match status" value="1"/>
</dbReference>
<dbReference type="AlphaFoldDB" id="A0A8C5DGC7"/>
<name>A0A8C5DGC7_GOUWI</name>
<feature type="region of interest" description="Disordered" evidence="6">
    <location>
        <begin position="395"/>
        <end position="445"/>
    </location>
</feature>
<dbReference type="Pfam" id="PF09011">
    <property type="entry name" value="HMG_box_2"/>
    <property type="match status" value="1"/>
</dbReference>
<dbReference type="InterPro" id="IPR036910">
    <property type="entry name" value="HMG_box_dom_sf"/>
</dbReference>
<evidence type="ECO:0000256" key="2">
    <source>
        <dbReference type="ARBA" id="ARBA00023125"/>
    </source>
</evidence>
<evidence type="ECO:0000313" key="9">
    <source>
        <dbReference type="Proteomes" id="UP000694680"/>
    </source>
</evidence>
<dbReference type="Pfam" id="PF00505">
    <property type="entry name" value="HMG_box"/>
    <property type="match status" value="1"/>
</dbReference>
<reference evidence="8" key="1">
    <citation type="submission" date="2020-06" db="EMBL/GenBank/DDBJ databases">
        <authorList>
            <consortium name="Wellcome Sanger Institute Data Sharing"/>
        </authorList>
    </citation>
    <scope>NUCLEOTIDE SEQUENCE [LARGE SCALE GENOMIC DNA]</scope>
</reference>
<feature type="DNA-binding region" description="HMG box" evidence="4">
    <location>
        <begin position="104"/>
        <end position="172"/>
    </location>
</feature>
<evidence type="ECO:0000256" key="1">
    <source>
        <dbReference type="ARBA" id="ARBA00004123"/>
    </source>
</evidence>
<sequence>MSEADTETDVSGWNKENLLKLFSAMKKTISKSKRSLPYVYGMKTLQWTNVAFPPFSAEDCQRKWEEILDNMRKLRSLTELLNEAEEIIASPSQNPNIPILPGCPKRPVPSNILYFRKNYAKFSKEHPEMNHSMLMKHANKKFKAFPEEKKAKYVNQHNEERKLYKSKMHQYRMLYCLKRSRRQIKTTSISSDDIMVEADGLPVAPPCHGYSLFCKEQESGCFAKGEFLKLCAKRWKALTTSEKSVYNERCKELKKEYKIKLEAYLSRFNAEEREQIVADNTVKLPKNILQMDPEPKKPPQCGNLLFVQVQMQRLKNDIGNSRERFVKANQMWRELPQKEKQSYSVKASVGMNNYRSELQAWFKRQPLKRQEEFQQQSSAKRKSIAIMEVEKCDVKQNVPVVSDSEDEDLDYSSSDEEDERFLNLREDEESEEESEEDETDTMFEM</sequence>
<dbReference type="GeneID" id="114481606"/>
<dbReference type="Gene3D" id="1.10.30.10">
    <property type="entry name" value="High mobility group box domain"/>
    <property type="match status" value="3"/>
</dbReference>
<reference evidence="8" key="3">
    <citation type="submission" date="2025-09" db="UniProtKB">
        <authorList>
            <consortium name="Ensembl"/>
        </authorList>
    </citation>
    <scope>IDENTIFICATION</scope>
</reference>
<reference evidence="8" key="2">
    <citation type="submission" date="2025-08" db="UniProtKB">
        <authorList>
            <consortium name="Ensembl"/>
        </authorList>
    </citation>
    <scope>IDENTIFICATION</scope>
</reference>
<feature type="coiled-coil region" evidence="5">
    <location>
        <begin position="247"/>
        <end position="274"/>
    </location>
</feature>
<keyword evidence="2 4" id="KW-0238">DNA-binding</keyword>
<dbReference type="GO" id="GO:0005634">
    <property type="term" value="C:nucleus"/>
    <property type="evidence" value="ECO:0007669"/>
    <property type="project" value="UniProtKB-SubCell"/>
</dbReference>
<organism evidence="8 9">
    <name type="scientific">Gouania willdenowi</name>
    <name type="common">Blunt-snouted clingfish</name>
    <name type="synonym">Lepadogaster willdenowi</name>
    <dbReference type="NCBI Taxonomy" id="441366"/>
    <lineage>
        <taxon>Eukaryota</taxon>
        <taxon>Metazoa</taxon>
        <taxon>Chordata</taxon>
        <taxon>Craniata</taxon>
        <taxon>Vertebrata</taxon>
        <taxon>Euteleostomi</taxon>
        <taxon>Actinopterygii</taxon>
        <taxon>Neopterygii</taxon>
        <taxon>Teleostei</taxon>
        <taxon>Neoteleostei</taxon>
        <taxon>Acanthomorphata</taxon>
        <taxon>Ovalentaria</taxon>
        <taxon>Blenniimorphae</taxon>
        <taxon>Blenniiformes</taxon>
        <taxon>Gobiesocoidei</taxon>
        <taxon>Gobiesocidae</taxon>
        <taxon>Gobiesocinae</taxon>
        <taxon>Gouania</taxon>
    </lineage>
</organism>
<accession>A0A8C5DGC7</accession>
<dbReference type="SUPFAM" id="SSF47095">
    <property type="entry name" value="HMG-box"/>
    <property type="match status" value="3"/>
</dbReference>
<gene>
    <name evidence="8" type="primary">LOC114481606</name>
</gene>
<evidence type="ECO:0000313" key="8">
    <source>
        <dbReference type="Ensembl" id="ENSGWIP00000006390.1"/>
    </source>
</evidence>
<feature type="domain" description="HMG box" evidence="7">
    <location>
        <begin position="203"/>
        <end position="265"/>
    </location>
</feature>
<dbReference type="PROSITE" id="PS50118">
    <property type="entry name" value="HMG_BOX_2"/>
    <property type="match status" value="2"/>
</dbReference>
<dbReference type="GO" id="GO:0003677">
    <property type="term" value="F:DNA binding"/>
    <property type="evidence" value="ECO:0007669"/>
    <property type="project" value="UniProtKB-UniRule"/>
</dbReference>
<evidence type="ECO:0000256" key="5">
    <source>
        <dbReference type="SAM" id="Coils"/>
    </source>
</evidence>
<dbReference type="SMART" id="SM00398">
    <property type="entry name" value="HMG"/>
    <property type="match status" value="3"/>
</dbReference>
<dbReference type="Proteomes" id="UP000694680">
    <property type="component" value="Chromosome 19"/>
</dbReference>
<evidence type="ECO:0000256" key="4">
    <source>
        <dbReference type="PROSITE-ProRule" id="PRU00267"/>
    </source>
</evidence>
<keyword evidence="5" id="KW-0175">Coiled coil</keyword>
<dbReference type="OrthoDB" id="1919336at2759"/>
<proteinExistence type="predicted"/>
<dbReference type="PANTHER" id="PTHR46318:SF2">
    <property type="entry name" value="NUCLEOLAR TRANSCRIPTION FACTOR 1"/>
    <property type="match status" value="1"/>
</dbReference>
<dbReference type="Ensembl" id="ENSGWIT00000007056.1">
    <property type="protein sequence ID" value="ENSGWIP00000006390.1"/>
    <property type="gene ID" value="ENSGWIG00000003730.1"/>
</dbReference>
<dbReference type="InterPro" id="IPR051762">
    <property type="entry name" value="UBF1"/>
</dbReference>
<protein>
    <submittedName>
        <fullName evidence="8">Nucleolar transcription factor 1-like</fullName>
    </submittedName>
</protein>
<dbReference type="RefSeq" id="XP_028332361.1">
    <property type="nucleotide sequence ID" value="XM_028476560.1"/>
</dbReference>
<evidence type="ECO:0000256" key="6">
    <source>
        <dbReference type="SAM" id="MobiDB-lite"/>
    </source>
</evidence>
<feature type="DNA-binding region" description="HMG box" evidence="4">
    <location>
        <begin position="203"/>
        <end position="265"/>
    </location>
</feature>
<keyword evidence="9" id="KW-1185">Reference proteome</keyword>
<comment type="subcellular location">
    <subcellularLocation>
        <location evidence="1">Nucleus</location>
    </subcellularLocation>
</comment>
<feature type="compositionally biased region" description="Acidic residues" evidence="6">
    <location>
        <begin position="403"/>
        <end position="419"/>
    </location>
</feature>
<evidence type="ECO:0000256" key="3">
    <source>
        <dbReference type="ARBA" id="ARBA00023242"/>
    </source>
</evidence>